<evidence type="ECO:0000313" key="2">
    <source>
        <dbReference type="Proteomes" id="UP000287177"/>
    </source>
</evidence>
<name>A0A439DT03_9MYCO</name>
<dbReference type="AlphaFoldDB" id="A0A439DT03"/>
<dbReference type="EMBL" id="ATDN01000018">
    <property type="protein sequence ID" value="RWA19481.1"/>
    <property type="molecule type" value="Genomic_DNA"/>
</dbReference>
<evidence type="ECO:0000313" key="1">
    <source>
        <dbReference type="EMBL" id="RWA19481.1"/>
    </source>
</evidence>
<sequence>MDSKLLKARVESAEGPAMRTSAACARFSPAPAAGPLAVAIVGSQQWATAMKPS</sequence>
<keyword evidence="2" id="KW-1185">Reference proteome</keyword>
<gene>
    <name evidence="1" type="ORF">MELE44368_20685</name>
</gene>
<accession>A0A439DT03</accession>
<dbReference type="Proteomes" id="UP000287177">
    <property type="component" value="Unassembled WGS sequence"/>
</dbReference>
<comment type="caution">
    <text evidence="1">The sequence shown here is derived from an EMBL/GenBank/DDBJ whole genome shotgun (WGS) entry which is preliminary data.</text>
</comment>
<protein>
    <submittedName>
        <fullName evidence="1">Uncharacterized protein</fullName>
    </submittedName>
</protein>
<organism evidence="1 2">
    <name type="scientific">Mycolicibacterium elephantis DSM 44368</name>
    <dbReference type="NCBI Taxonomy" id="1335622"/>
    <lineage>
        <taxon>Bacteria</taxon>
        <taxon>Bacillati</taxon>
        <taxon>Actinomycetota</taxon>
        <taxon>Actinomycetes</taxon>
        <taxon>Mycobacteriales</taxon>
        <taxon>Mycobacteriaceae</taxon>
        <taxon>Mycolicibacterium</taxon>
    </lineage>
</organism>
<proteinExistence type="predicted"/>
<reference evidence="1 2" key="1">
    <citation type="submission" date="2013-06" db="EMBL/GenBank/DDBJ databases">
        <title>The draft sequence of the Mycobacterium elephantis genome.</title>
        <authorList>
            <person name="Pettersson F.B."/>
            <person name="Das S."/>
            <person name="Dasgupta S."/>
            <person name="Bhattacharya A."/>
            <person name="Kirsebom L.A."/>
        </authorList>
    </citation>
    <scope>NUCLEOTIDE SEQUENCE [LARGE SCALE GENOMIC DNA]</scope>
    <source>
        <strain evidence="1 2">DSM 44368</strain>
    </source>
</reference>